<organism evidence="2 3">
    <name type="scientific">Duganella radicis</name>
    <dbReference type="NCBI Taxonomy" id="551988"/>
    <lineage>
        <taxon>Bacteria</taxon>
        <taxon>Pseudomonadati</taxon>
        <taxon>Pseudomonadota</taxon>
        <taxon>Betaproteobacteria</taxon>
        <taxon>Burkholderiales</taxon>
        <taxon>Oxalobacteraceae</taxon>
        <taxon>Telluria group</taxon>
        <taxon>Duganella</taxon>
    </lineage>
</organism>
<reference evidence="2 3" key="1">
    <citation type="submission" date="2019-11" db="EMBL/GenBank/DDBJ databases">
        <title>Type strains purchased from KCTC, JCM and DSMZ.</title>
        <authorList>
            <person name="Lu H."/>
        </authorList>
    </citation>
    <scope>NUCLEOTIDE SEQUENCE [LARGE SCALE GENOMIC DNA]</scope>
    <source>
        <strain evidence="2 3">KCTC 22382</strain>
    </source>
</reference>
<gene>
    <name evidence="2" type="ORF">GM676_10155</name>
</gene>
<dbReference type="RefSeq" id="WP_155463417.1">
    <property type="nucleotide sequence ID" value="NZ_WNKY01000008.1"/>
</dbReference>
<comment type="caution">
    <text evidence="2">The sequence shown here is derived from an EMBL/GenBank/DDBJ whole genome shotgun (WGS) entry which is preliminary data.</text>
</comment>
<accession>A0A6L6PFT1</accession>
<dbReference type="Pfam" id="PF13460">
    <property type="entry name" value="NAD_binding_10"/>
    <property type="match status" value="1"/>
</dbReference>
<evidence type="ECO:0000313" key="3">
    <source>
        <dbReference type="Proteomes" id="UP000475582"/>
    </source>
</evidence>
<dbReference type="Proteomes" id="UP000475582">
    <property type="component" value="Unassembled WGS sequence"/>
</dbReference>
<dbReference type="Gene3D" id="3.40.50.720">
    <property type="entry name" value="NAD(P)-binding Rossmann-like Domain"/>
    <property type="match status" value="1"/>
</dbReference>
<dbReference type="InterPro" id="IPR036291">
    <property type="entry name" value="NAD(P)-bd_dom_sf"/>
</dbReference>
<dbReference type="InterPro" id="IPR052718">
    <property type="entry name" value="NmrA-type_oxidoreductase"/>
</dbReference>
<proteinExistence type="predicted"/>
<feature type="domain" description="NAD(P)-binding" evidence="1">
    <location>
        <begin position="10"/>
        <end position="163"/>
    </location>
</feature>
<dbReference type="PANTHER" id="PTHR47129">
    <property type="entry name" value="QUINONE OXIDOREDUCTASE 2"/>
    <property type="match status" value="1"/>
</dbReference>
<dbReference type="AlphaFoldDB" id="A0A6L6PFT1"/>
<dbReference type="OrthoDB" id="5510591at2"/>
<dbReference type="SUPFAM" id="SSF51735">
    <property type="entry name" value="NAD(P)-binding Rossmann-fold domains"/>
    <property type="match status" value="1"/>
</dbReference>
<dbReference type="InterPro" id="IPR016040">
    <property type="entry name" value="NAD(P)-bd_dom"/>
</dbReference>
<sequence>MSARNTSDVIIGISRSPSKIAAPAEGREGDYDRPDLLAQAYQGLDRLLIIPSADLRPGVRGRQLKAAIDAARQAGVAHVVLVSAAGTKEAAEPSIVAPYWDGEQHLIRTAPRWTILRMNYYAESMADEIKNSLGAGVLAGLGAERVAYVSRNDVAAAAVGILTGEGHGGAIYNATGSTAITGEERAAIVSELTGAPVGFVALAQEQLAGGLAQAGLPELVVNVVLDIKRKFVAGAFDIVTGDVERLAGHPPTPLRDILATALKA</sequence>
<keyword evidence="3" id="KW-1185">Reference proteome</keyword>
<name>A0A6L6PFT1_9BURK</name>
<evidence type="ECO:0000259" key="1">
    <source>
        <dbReference type="Pfam" id="PF13460"/>
    </source>
</evidence>
<protein>
    <submittedName>
        <fullName evidence="2">NAD(P)H-binding protein</fullName>
    </submittedName>
</protein>
<dbReference type="PANTHER" id="PTHR47129:SF1">
    <property type="entry name" value="NMRA-LIKE DOMAIN-CONTAINING PROTEIN"/>
    <property type="match status" value="1"/>
</dbReference>
<dbReference type="EMBL" id="WNKY01000008">
    <property type="protein sequence ID" value="MTV37938.1"/>
    <property type="molecule type" value="Genomic_DNA"/>
</dbReference>
<dbReference type="Gene3D" id="3.90.25.10">
    <property type="entry name" value="UDP-galactose 4-epimerase, domain 1"/>
    <property type="match status" value="1"/>
</dbReference>
<evidence type="ECO:0000313" key="2">
    <source>
        <dbReference type="EMBL" id="MTV37938.1"/>
    </source>
</evidence>